<proteinExistence type="predicted"/>
<feature type="transmembrane region" description="Helical" evidence="1">
    <location>
        <begin position="20"/>
        <end position="38"/>
    </location>
</feature>
<dbReference type="EMBL" id="JARAYU010000034">
    <property type="protein sequence ID" value="MDX3706781.1"/>
    <property type="molecule type" value="Genomic_DNA"/>
</dbReference>
<evidence type="ECO:0000256" key="1">
    <source>
        <dbReference type="SAM" id="Phobius"/>
    </source>
</evidence>
<organism evidence="2 3">
    <name type="scientific">Streptomyces europaeiscabiei</name>
    <dbReference type="NCBI Taxonomy" id="146819"/>
    <lineage>
        <taxon>Bacteria</taxon>
        <taxon>Bacillati</taxon>
        <taxon>Actinomycetota</taxon>
        <taxon>Actinomycetes</taxon>
        <taxon>Kitasatosporales</taxon>
        <taxon>Streptomycetaceae</taxon>
        <taxon>Streptomyces</taxon>
    </lineage>
</organism>
<dbReference type="RefSeq" id="WP_159015098.1">
    <property type="nucleotide sequence ID" value="NZ_JARAUR010000591.1"/>
</dbReference>
<name>A0ABU4NVH9_9ACTN</name>
<evidence type="ECO:0000313" key="2">
    <source>
        <dbReference type="EMBL" id="MDX3706781.1"/>
    </source>
</evidence>
<keyword evidence="1" id="KW-0812">Transmembrane</keyword>
<keyword evidence="1" id="KW-1133">Transmembrane helix</keyword>
<reference evidence="2 3" key="1">
    <citation type="journal article" date="2023" name="Microb. Genom.">
        <title>Mesoterricola silvestris gen. nov., sp. nov., Mesoterricola sediminis sp. nov., Geothrix oryzae sp. nov., Geothrix edaphica sp. nov., Geothrix rubra sp. nov., and Geothrix limicola sp. nov., six novel members of Acidobacteriota isolated from soils.</title>
        <authorList>
            <person name="Weisberg A.J."/>
            <person name="Pearce E."/>
            <person name="Kramer C.G."/>
            <person name="Chang J.H."/>
            <person name="Clarke C.R."/>
        </authorList>
    </citation>
    <scope>NUCLEOTIDE SEQUENCE [LARGE SCALE GENOMIC DNA]</scope>
    <source>
        <strain evidence="2 3">ID09-01A</strain>
    </source>
</reference>
<evidence type="ECO:0008006" key="4">
    <source>
        <dbReference type="Google" id="ProtNLM"/>
    </source>
</evidence>
<keyword evidence="1" id="KW-0472">Membrane</keyword>
<keyword evidence="3" id="KW-1185">Reference proteome</keyword>
<feature type="transmembrane region" description="Helical" evidence="1">
    <location>
        <begin position="139"/>
        <end position="159"/>
    </location>
</feature>
<feature type="transmembrane region" description="Helical" evidence="1">
    <location>
        <begin position="50"/>
        <end position="67"/>
    </location>
</feature>
<evidence type="ECO:0000313" key="3">
    <source>
        <dbReference type="Proteomes" id="UP001271274"/>
    </source>
</evidence>
<feature type="transmembrane region" description="Helical" evidence="1">
    <location>
        <begin position="102"/>
        <end position="119"/>
    </location>
</feature>
<gene>
    <name evidence="2" type="ORF">PV662_45330</name>
</gene>
<sequence length="163" mass="17688">MDRRRVTQLLSSKWGRLHTACMLLAAVMWSWSVVWTFGSTDRDDSGAGHLSTAAVAMCLVALVFLGLHGQHLRQRRGEAEALDVRRVLDHLRSLPTSANGKVALVFAALGVAGWAYAWVFVRLLGWDMPLVPPGDDGGLFVTAGTLGCATAGIFAGTHFEERR</sequence>
<protein>
    <recommendedName>
        <fullName evidence="4">Secreted protein</fullName>
    </recommendedName>
</protein>
<dbReference type="Proteomes" id="UP001271274">
    <property type="component" value="Unassembled WGS sequence"/>
</dbReference>
<accession>A0ABU4NVH9</accession>
<comment type="caution">
    <text evidence="2">The sequence shown here is derived from an EMBL/GenBank/DDBJ whole genome shotgun (WGS) entry which is preliminary data.</text>
</comment>